<proteinExistence type="predicted"/>
<organism evidence="2 3">
    <name type="scientific">Ficus carica</name>
    <name type="common">Common fig</name>
    <dbReference type="NCBI Taxonomy" id="3494"/>
    <lineage>
        <taxon>Eukaryota</taxon>
        <taxon>Viridiplantae</taxon>
        <taxon>Streptophyta</taxon>
        <taxon>Embryophyta</taxon>
        <taxon>Tracheophyta</taxon>
        <taxon>Spermatophyta</taxon>
        <taxon>Magnoliopsida</taxon>
        <taxon>eudicotyledons</taxon>
        <taxon>Gunneridae</taxon>
        <taxon>Pentapetalae</taxon>
        <taxon>rosids</taxon>
        <taxon>fabids</taxon>
        <taxon>Rosales</taxon>
        <taxon>Moraceae</taxon>
        <taxon>Ficeae</taxon>
        <taxon>Ficus</taxon>
    </lineage>
</organism>
<feature type="compositionally biased region" description="Low complexity" evidence="1">
    <location>
        <begin position="45"/>
        <end position="60"/>
    </location>
</feature>
<gene>
    <name evidence="2" type="ORF">TIFTF001_052542</name>
</gene>
<evidence type="ECO:0000256" key="1">
    <source>
        <dbReference type="SAM" id="MobiDB-lite"/>
    </source>
</evidence>
<feature type="non-terminal residue" evidence="2">
    <location>
        <position position="60"/>
    </location>
</feature>
<evidence type="ECO:0000313" key="3">
    <source>
        <dbReference type="Proteomes" id="UP001187192"/>
    </source>
</evidence>
<dbReference type="AlphaFoldDB" id="A0AA88EIC1"/>
<dbReference type="EMBL" id="BTGU01011155">
    <property type="protein sequence ID" value="GMN75083.1"/>
    <property type="molecule type" value="Genomic_DNA"/>
</dbReference>
<sequence>MPHPATTKQPSAQSDYLGKKANNKEEKSAASEGHTPPKTGNAGLRTDLTPSPPSRSSTLR</sequence>
<name>A0AA88EIC1_FICCA</name>
<evidence type="ECO:0000313" key="2">
    <source>
        <dbReference type="EMBL" id="GMN75083.1"/>
    </source>
</evidence>
<accession>A0AA88EIC1</accession>
<feature type="region of interest" description="Disordered" evidence="1">
    <location>
        <begin position="1"/>
        <end position="60"/>
    </location>
</feature>
<dbReference type="Proteomes" id="UP001187192">
    <property type="component" value="Unassembled WGS sequence"/>
</dbReference>
<comment type="caution">
    <text evidence="2">The sequence shown here is derived from an EMBL/GenBank/DDBJ whole genome shotgun (WGS) entry which is preliminary data.</text>
</comment>
<keyword evidence="3" id="KW-1185">Reference proteome</keyword>
<reference evidence="2" key="1">
    <citation type="submission" date="2023-07" db="EMBL/GenBank/DDBJ databases">
        <title>draft genome sequence of fig (Ficus carica).</title>
        <authorList>
            <person name="Takahashi T."/>
            <person name="Nishimura K."/>
        </authorList>
    </citation>
    <scope>NUCLEOTIDE SEQUENCE</scope>
</reference>
<feature type="compositionally biased region" description="Polar residues" evidence="1">
    <location>
        <begin position="1"/>
        <end position="14"/>
    </location>
</feature>
<protein>
    <submittedName>
        <fullName evidence="2">Uncharacterized protein</fullName>
    </submittedName>
</protein>